<proteinExistence type="predicted"/>
<evidence type="ECO:0000313" key="2">
    <source>
        <dbReference type="Proteomes" id="UP000184121"/>
    </source>
</evidence>
<sequence>MNTNKKKEPVKSLEELLDEAKTKKSALLKIIKKITKASSKNQPPN</sequence>
<reference evidence="2" key="1">
    <citation type="submission" date="2016-11" db="EMBL/GenBank/DDBJ databases">
        <authorList>
            <person name="Varghese N."/>
            <person name="Submissions S."/>
        </authorList>
    </citation>
    <scope>NUCLEOTIDE SEQUENCE [LARGE SCALE GENOMIC DNA]</scope>
    <source>
        <strain evidence="2">DSM 1811</strain>
    </source>
</reference>
<dbReference type="AlphaFoldDB" id="A0A1M7L7F4"/>
<protein>
    <submittedName>
        <fullName evidence="1">Uncharacterized protein</fullName>
    </submittedName>
</protein>
<name>A0A1M7L7F4_9FLAO</name>
<keyword evidence="2" id="KW-1185">Reference proteome</keyword>
<organism evidence="1 2">
    <name type="scientific">Flavobacterium saccharophilum</name>
    <dbReference type="NCBI Taxonomy" id="29534"/>
    <lineage>
        <taxon>Bacteria</taxon>
        <taxon>Pseudomonadati</taxon>
        <taxon>Bacteroidota</taxon>
        <taxon>Flavobacteriia</taxon>
        <taxon>Flavobacteriales</taxon>
        <taxon>Flavobacteriaceae</taxon>
        <taxon>Flavobacterium</taxon>
    </lineage>
</organism>
<dbReference type="Proteomes" id="UP000184121">
    <property type="component" value="Unassembled WGS sequence"/>
</dbReference>
<dbReference type="STRING" id="29534.SAMN05444366_3974"/>
<accession>A0A1M7L7F4</accession>
<gene>
    <name evidence="1" type="ORF">SAMN05444366_3974</name>
</gene>
<evidence type="ECO:0000313" key="1">
    <source>
        <dbReference type="EMBL" id="SHM73806.1"/>
    </source>
</evidence>
<dbReference type="EMBL" id="FRBY01000006">
    <property type="protein sequence ID" value="SHM73806.1"/>
    <property type="molecule type" value="Genomic_DNA"/>
</dbReference>